<accession>A0ABR1EZ94</accession>
<evidence type="ECO:0000256" key="5">
    <source>
        <dbReference type="ARBA" id="ARBA00022741"/>
    </source>
</evidence>
<dbReference type="InterPro" id="IPR056227">
    <property type="entry name" value="TMD0_ABC"/>
</dbReference>
<dbReference type="PROSITE" id="PS00211">
    <property type="entry name" value="ABC_TRANSPORTER_1"/>
    <property type="match status" value="2"/>
</dbReference>
<dbReference type="InterPro" id="IPR027417">
    <property type="entry name" value="P-loop_NTPase"/>
</dbReference>
<dbReference type="Proteomes" id="UP001498771">
    <property type="component" value="Unassembled WGS sequence"/>
</dbReference>
<dbReference type="PROSITE" id="PS50893">
    <property type="entry name" value="ABC_TRANSPORTER_2"/>
    <property type="match status" value="2"/>
</dbReference>
<dbReference type="Pfam" id="PF00664">
    <property type="entry name" value="ABC_membrane"/>
    <property type="match status" value="2"/>
</dbReference>
<dbReference type="InterPro" id="IPR044746">
    <property type="entry name" value="ABCC_6TM_D1"/>
</dbReference>
<dbReference type="Pfam" id="PF24357">
    <property type="entry name" value="TMD0_ABC"/>
    <property type="match status" value="1"/>
</dbReference>
<evidence type="ECO:0000259" key="12">
    <source>
        <dbReference type="PROSITE" id="PS50929"/>
    </source>
</evidence>
<evidence type="ECO:0000313" key="13">
    <source>
        <dbReference type="EMBL" id="KAK7202906.1"/>
    </source>
</evidence>
<dbReference type="CDD" id="cd18603">
    <property type="entry name" value="ABC_6TM_MRP1_2_3_6_D2_like"/>
    <property type="match status" value="1"/>
</dbReference>
<dbReference type="InterPro" id="IPR003593">
    <property type="entry name" value="AAA+_ATPase"/>
</dbReference>
<reference evidence="13 14" key="1">
    <citation type="submission" date="2024-03" db="EMBL/GenBank/DDBJ databases">
        <title>Genome-scale model development and genomic sequencing of the oleaginous clade Lipomyces.</title>
        <authorList>
            <consortium name="Lawrence Berkeley National Laboratory"/>
            <person name="Czajka J.J."/>
            <person name="Han Y."/>
            <person name="Kim J."/>
            <person name="Mondo S.J."/>
            <person name="Hofstad B.A."/>
            <person name="Robles A."/>
            <person name="Haridas S."/>
            <person name="Riley R."/>
            <person name="LaButti K."/>
            <person name="Pangilinan J."/>
            <person name="Andreopoulos W."/>
            <person name="Lipzen A."/>
            <person name="Yan J."/>
            <person name="Wang M."/>
            <person name="Ng V."/>
            <person name="Grigoriev I.V."/>
            <person name="Spatafora J.W."/>
            <person name="Magnuson J.K."/>
            <person name="Baker S.E."/>
            <person name="Pomraning K.R."/>
        </authorList>
    </citation>
    <scope>NUCLEOTIDE SEQUENCE [LARGE SCALE GENOMIC DNA]</scope>
    <source>
        <strain evidence="13 14">Phaff 52-87</strain>
    </source>
</reference>
<evidence type="ECO:0000256" key="4">
    <source>
        <dbReference type="ARBA" id="ARBA00022737"/>
    </source>
</evidence>
<feature type="transmembrane region" description="Helical" evidence="10">
    <location>
        <begin position="532"/>
        <end position="556"/>
    </location>
</feature>
<evidence type="ECO:0000256" key="6">
    <source>
        <dbReference type="ARBA" id="ARBA00022840"/>
    </source>
</evidence>
<feature type="transmembrane region" description="Helical" evidence="10">
    <location>
        <begin position="93"/>
        <end position="113"/>
    </location>
</feature>
<feature type="domain" description="ABC transporter" evidence="11">
    <location>
        <begin position="593"/>
        <end position="819"/>
    </location>
</feature>
<evidence type="ECO:0000256" key="8">
    <source>
        <dbReference type="ARBA" id="ARBA00023136"/>
    </source>
</evidence>
<keyword evidence="14" id="KW-1185">Reference proteome</keyword>
<evidence type="ECO:0000259" key="11">
    <source>
        <dbReference type="PROSITE" id="PS50893"/>
    </source>
</evidence>
<comment type="subcellular location">
    <subcellularLocation>
        <location evidence="1">Vacuole membrane</location>
        <topology evidence="1">Multi-pass membrane protein</topology>
    </subcellularLocation>
</comment>
<feature type="transmembrane region" description="Helical" evidence="10">
    <location>
        <begin position="155"/>
        <end position="177"/>
    </location>
</feature>
<protein>
    <submittedName>
        <fullName evidence="13">P-loop containing nucleoside triphosphate hydrolase protein</fullName>
    </submittedName>
</protein>
<keyword evidence="8 10" id="KW-0472">Membrane</keyword>
<dbReference type="InterPro" id="IPR050173">
    <property type="entry name" value="ABC_transporter_C-like"/>
</dbReference>
<dbReference type="RefSeq" id="XP_064765939.1">
    <property type="nucleotide sequence ID" value="XM_064913580.1"/>
</dbReference>
<dbReference type="SUPFAM" id="SSF52540">
    <property type="entry name" value="P-loop containing nucleoside triphosphate hydrolases"/>
    <property type="match status" value="2"/>
</dbReference>
<dbReference type="Pfam" id="PF00005">
    <property type="entry name" value="ABC_tran"/>
    <property type="match status" value="2"/>
</dbReference>
<dbReference type="GO" id="GO:0016787">
    <property type="term" value="F:hydrolase activity"/>
    <property type="evidence" value="ECO:0007669"/>
    <property type="project" value="UniProtKB-KW"/>
</dbReference>
<feature type="transmembrane region" description="Helical" evidence="10">
    <location>
        <begin position="125"/>
        <end position="143"/>
    </location>
</feature>
<feature type="domain" description="ABC transmembrane type-1" evidence="12">
    <location>
        <begin position="271"/>
        <end position="557"/>
    </location>
</feature>
<feature type="transmembrane region" description="Helical" evidence="10">
    <location>
        <begin position="1063"/>
        <end position="1081"/>
    </location>
</feature>
<feature type="domain" description="ABC transmembrane type-1" evidence="12">
    <location>
        <begin position="923"/>
        <end position="1205"/>
    </location>
</feature>
<dbReference type="EMBL" id="JBBJBU010000014">
    <property type="protein sequence ID" value="KAK7202906.1"/>
    <property type="molecule type" value="Genomic_DNA"/>
</dbReference>
<keyword evidence="5" id="KW-0547">Nucleotide-binding</keyword>
<feature type="transmembrane region" description="Helical" evidence="10">
    <location>
        <begin position="963"/>
        <end position="990"/>
    </location>
</feature>
<dbReference type="InterPro" id="IPR003439">
    <property type="entry name" value="ABC_transporter-like_ATP-bd"/>
</dbReference>
<gene>
    <name evidence="13" type="ORF">BZA70DRAFT_284275</name>
</gene>
<sequence length="1483" mass="165678">MALCADPEGWGVISPVYYNFTVCFSDTVFPLVLGLGLISLAPFDLRAIERSPEVHIRKSVRFYGVAVLLAIIAFMQLIYVFALRTLAGSWIDIRIWSASIYLASVVLAGYIQYREYYRARISSGTVLFFWLFSALTEFARLYGMVQRRVWVRNETIFVSLLLSFISAVALLLVVTLVPKPMSQYETLADETDNSPVGKADIFSRLTFSYLTELIYRGYNDYLTEDDLPDLPKANRTDQSRIDFEKSWKEEKKAPQPSLARTLVECFGLQYLVGVSFKLTADVLSIMQPTLLRRLILFVNSYNDDEPVPLSGGILIAIGMFTCSFGQVLFQQQYLLNAFNTSMNIKSALLALIYRKAMYLSNDGRQAKSTGDIVNLMSVDVARLQDIAQSFHALWSGPFQIILCLYNLHSLVGNSMWAGVAVTLVTMSLNAFIARRLRALQKRQMKVKDKRARLTGEILVSIKSIKLYAWEESFIERLSEIRNNQELMNLRTRGMYNAVSNFIGSCAPFIVSCSTFAVFVWTSGKPLSTDLVFPSLTLFIMLSNPLTLIPQVLTQLIEAMVSNGRLREFLLTSELQQDAVKHLDAATSPGQTAAEIKNGTFQWDEAGRHPLALENVSFQVSAGQLACVVGRVGDGKSALLQALLGDLYKKAGSVTVRGHVAYCSQVPWIMNATVKDNILFGKKFEADFYEKTVRACALVEDLTTLPDGDETIVGEKGISLSGGQKARLALARAVYARADVYILDDPLSAVDQHVGRHLIDNVLGPTGLLASRTKILATNAIAVLTQADSITMLRKGRVIETGLYRDVMGTDSEIKKLIDEFGLERTEELPEETASKQQIEKSDPLASDSEVEEEEIEEFYAGGGPLVVGMPLRRASTASFRKPDLMDELPNRRSRQEAEHAEKGQVKFGVYKEYIKAANLRAVIVYLLLLVASNCLSVGGNVWLKHWSEVNTRFGGNPQTTKYLSVYLFFGVTAALLTLIYTLVLWIFCTIRAARTLHDRMLLRVIRSPMSFFDTTPVGRVINRFTADISRIDEVLARVFSNFFTNSLKVFFALFVVSSANPSFIVFMIPIACLYVYYQKLYMRTSRELKRFESISRSPIYAHFQESLNGVSTIRAFEEVRRFNRTNEYHIDFNNKAYHPSMIARRWLAIRIELLGSTIIFLASFLSIMAVAYGHLSSGLVGLTMSYALQTTQSMSTIVRMTVEVEISTVSVERILEYCELPTEAPAVIPNSRPPARWPSDGVVAFHDYSTRYRPGLDLVLRNINMSVNAKEKIGIVGRTGAGKSSLTLALFRMIEPVGGFVSIDKVNTSKIGLKDLREGLAIIPQDSQAFEGTVRDNIDPGRRFSDAELWNALELSHLKEHVRGMEGGLHAMVLEAGSNLSVGQRQLMSLARALLTPSKILVLDEATAAVDVETDQIVQATIRKEFADRTILTIAHRLNTVIDSDRIVVLAQGKVVEFDTPERLLRDKNGMFYSLCKQGGLVE</sequence>
<keyword evidence="2" id="KW-0813">Transport</keyword>
<evidence type="ECO:0000256" key="10">
    <source>
        <dbReference type="SAM" id="Phobius"/>
    </source>
</evidence>
<evidence type="ECO:0000256" key="9">
    <source>
        <dbReference type="SAM" id="MobiDB-lite"/>
    </source>
</evidence>
<dbReference type="Gene3D" id="1.20.1560.10">
    <property type="entry name" value="ABC transporter type 1, transmembrane domain"/>
    <property type="match status" value="2"/>
</dbReference>
<organism evidence="13 14">
    <name type="scientific">Myxozyma melibiosi</name>
    <dbReference type="NCBI Taxonomy" id="54550"/>
    <lineage>
        <taxon>Eukaryota</taxon>
        <taxon>Fungi</taxon>
        <taxon>Dikarya</taxon>
        <taxon>Ascomycota</taxon>
        <taxon>Saccharomycotina</taxon>
        <taxon>Lipomycetes</taxon>
        <taxon>Lipomycetales</taxon>
        <taxon>Lipomycetaceae</taxon>
        <taxon>Myxozyma</taxon>
    </lineage>
</organism>
<evidence type="ECO:0000313" key="14">
    <source>
        <dbReference type="Proteomes" id="UP001498771"/>
    </source>
</evidence>
<dbReference type="InterPro" id="IPR017871">
    <property type="entry name" value="ABC_transporter-like_CS"/>
</dbReference>
<feature type="region of interest" description="Disordered" evidence="9">
    <location>
        <begin position="826"/>
        <end position="847"/>
    </location>
</feature>
<evidence type="ECO:0000256" key="2">
    <source>
        <dbReference type="ARBA" id="ARBA00022448"/>
    </source>
</evidence>
<dbReference type="CDD" id="cd18579">
    <property type="entry name" value="ABC_6TM_ABCC_D1"/>
    <property type="match status" value="1"/>
</dbReference>
<dbReference type="Gene3D" id="3.40.50.300">
    <property type="entry name" value="P-loop containing nucleotide triphosphate hydrolases"/>
    <property type="match status" value="2"/>
</dbReference>
<evidence type="ECO:0000256" key="3">
    <source>
        <dbReference type="ARBA" id="ARBA00022692"/>
    </source>
</evidence>
<dbReference type="SUPFAM" id="SSF90123">
    <property type="entry name" value="ABC transporter transmembrane region"/>
    <property type="match status" value="2"/>
</dbReference>
<keyword evidence="4" id="KW-0677">Repeat</keyword>
<keyword evidence="3 10" id="KW-0812">Transmembrane</keyword>
<feature type="transmembrane region" description="Helical" evidence="10">
    <location>
        <begin position="414"/>
        <end position="433"/>
    </location>
</feature>
<feature type="transmembrane region" description="Helical" evidence="10">
    <location>
        <begin position="497"/>
        <end position="520"/>
    </location>
</feature>
<keyword evidence="13" id="KW-0378">Hydrolase</keyword>
<feature type="transmembrane region" description="Helical" evidence="10">
    <location>
        <begin position="1153"/>
        <end position="1175"/>
    </location>
</feature>
<evidence type="ECO:0000256" key="7">
    <source>
        <dbReference type="ARBA" id="ARBA00022989"/>
    </source>
</evidence>
<dbReference type="CDD" id="cd03244">
    <property type="entry name" value="ABCC_MRP_domain2"/>
    <property type="match status" value="1"/>
</dbReference>
<dbReference type="PANTHER" id="PTHR24223">
    <property type="entry name" value="ATP-BINDING CASSETTE SUB-FAMILY C"/>
    <property type="match status" value="1"/>
</dbReference>
<evidence type="ECO:0000256" key="1">
    <source>
        <dbReference type="ARBA" id="ARBA00004128"/>
    </source>
</evidence>
<feature type="transmembrane region" description="Helical" evidence="10">
    <location>
        <begin position="922"/>
        <end position="943"/>
    </location>
</feature>
<dbReference type="SMART" id="SM00382">
    <property type="entry name" value="AAA"/>
    <property type="match status" value="2"/>
</dbReference>
<feature type="transmembrane region" description="Helical" evidence="10">
    <location>
        <begin position="62"/>
        <end position="81"/>
    </location>
</feature>
<feature type="transmembrane region" description="Helical" evidence="10">
    <location>
        <begin position="16"/>
        <end position="41"/>
    </location>
</feature>
<dbReference type="GeneID" id="90039092"/>
<dbReference type="InterPro" id="IPR036640">
    <property type="entry name" value="ABC1_TM_sf"/>
</dbReference>
<dbReference type="PANTHER" id="PTHR24223:SF443">
    <property type="entry name" value="MULTIDRUG-RESISTANCE LIKE PROTEIN 1, ISOFORM I"/>
    <property type="match status" value="1"/>
</dbReference>
<feature type="domain" description="ABC transporter" evidence="11">
    <location>
        <begin position="1243"/>
        <end position="1477"/>
    </location>
</feature>
<proteinExistence type="predicted"/>
<feature type="transmembrane region" description="Helical" evidence="10">
    <location>
        <begin position="1038"/>
        <end position="1057"/>
    </location>
</feature>
<name>A0ABR1EZ94_9ASCO</name>
<dbReference type="CDD" id="cd03250">
    <property type="entry name" value="ABCC_MRP_domain1"/>
    <property type="match status" value="1"/>
</dbReference>
<dbReference type="PROSITE" id="PS50929">
    <property type="entry name" value="ABC_TM1F"/>
    <property type="match status" value="2"/>
</dbReference>
<keyword evidence="7 10" id="KW-1133">Transmembrane helix</keyword>
<dbReference type="InterPro" id="IPR011527">
    <property type="entry name" value="ABC1_TM_dom"/>
</dbReference>
<keyword evidence="6" id="KW-0067">ATP-binding</keyword>
<comment type="caution">
    <text evidence="13">The sequence shown here is derived from an EMBL/GenBank/DDBJ whole genome shotgun (WGS) entry which is preliminary data.</text>
</comment>